<accession>A0A6H5H7P4</accession>
<organism evidence="1 2">
    <name type="scientific">Nesidiocoris tenuis</name>
    <dbReference type="NCBI Taxonomy" id="355587"/>
    <lineage>
        <taxon>Eukaryota</taxon>
        <taxon>Metazoa</taxon>
        <taxon>Ecdysozoa</taxon>
        <taxon>Arthropoda</taxon>
        <taxon>Hexapoda</taxon>
        <taxon>Insecta</taxon>
        <taxon>Pterygota</taxon>
        <taxon>Neoptera</taxon>
        <taxon>Paraneoptera</taxon>
        <taxon>Hemiptera</taxon>
        <taxon>Heteroptera</taxon>
        <taxon>Panheteroptera</taxon>
        <taxon>Cimicomorpha</taxon>
        <taxon>Miridae</taxon>
        <taxon>Dicyphina</taxon>
        <taxon>Nesidiocoris</taxon>
    </lineage>
</organism>
<keyword evidence="2" id="KW-1185">Reference proteome</keyword>
<proteinExistence type="predicted"/>
<evidence type="ECO:0000313" key="1">
    <source>
        <dbReference type="EMBL" id="CAB0011925.1"/>
    </source>
</evidence>
<reference evidence="1 2" key="1">
    <citation type="submission" date="2020-02" db="EMBL/GenBank/DDBJ databases">
        <authorList>
            <person name="Ferguson B K."/>
        </authorList>
    </citation>
    <scope>NUCLEOTIDE SEQUENCE [LARGE SCALE GENOMIC DNA]</scope>
</reference>
<protein>
    <submittedName>
        <fullName evidence="1">Uncharacterized protein</fullName>
    </submittedName>
</protein>
<dbReference type="AlphaFoldDB" id="A0A6H5H7P4"/>
<dbReference type="Proteomes" id="UP000479000">
    <property type="component" value="Unassembled WGS sequence"/>
</dbReference>
<evidence type="ECO:0000313" key="2">
    <source>
        <dbReference type="Proteomes" id="UP000479000"/>
    </source>
</evidence>
<gene>
    <name evidence="1" type="ORF">NTEN_LOCUS16768</name>
</gene>
<name>A0A6H5H7P4_9HEMI</name>
<feature type="non-terminal residue" evidence="1">
    <location>
        <position position="59"/>
    </location>
</feature>
<dbReference type="EMBL" id="CADCXU010024494">
    <property type="protein sequence ID" value="CAB0011925.1"/>
    <property type="molecule type" value="Genomic_DNA"/>
</dbReference>
<sequence>MLIVRIAAFYAPKASSINSGFIHFGLKIDFVRVWKKSLPRTFIQNIHVRSIGAAVLSTP</sequence>